<reference evidence="1" key="1">
    <citation type="submission" date="2020-10" db="EMBL/GenBank/DDBJ databases">
        <authorList>
            <person name="Gilroy R."/>
        </authorList>
    </citation>
    <scope>NUCLEOTIDE SEQUENCE</scope>
    <source>
        <strain evidence="1">CHK195-26880</strain>
    </source>
</reference>
<evidence type="ECO:0000313" key="2">
    <source>
        <dbReference type="Proteomes" id="UP000886833"/>
    </source>
</evidence>
<proteinExistence type="predicted"/>
<dbReference type="EMBL" id="DVKQ01000044">
    <property type="protein sequence ID" value="HIT37506.1"/>
    <property type="molecule type" value="Genomic_DNA"/>
</dbReference>
<accession>A0A9D1GB00</accession>
<dbReference type="Proteomes" id="UP000886833">
    <property type="component" value="Unassembled WGS sequence"/>
</dbReference>
<organism evidence="1 2">
    <name type="scientific">Candidatus Onthousia faecipullorum</name>
    <dbReference type="NCBI Taxonomy" id="2840887"/>
    <lineage>
        <taxon>Bacteria</taxon>
        <taxon>Bacillati</taxon>
        <taxon>Bacillota</taxon>
        <taxon>Bacilli</taxon>
        <taxon>Candidatus Onthousia</taxon>
    </lineage>
</organism>
<reference evidence="1" key="2">
    <citation type="journal article" date="2021" name="PeerJ">
        <title>Extensive microbial diversity within the chicken gut microbiome revealed by metagenomics and culture.</title>
        <authorList>
            <person name="Gilroy R."/>
            <person name="Ravi A."/>
            <person name="Getino M."/>
            <person name="Pursley I."/>
            <person name="Horton D.L."/>
            <person name="Alikhan N.F."/>
            <person name="Baker D."/>
            <person name="Gharbi K."/>
            <person name="Hall N."/>
            <person name="Watson M."/>
            <person name="Adriaenssens E.M."/>
            <person name="Foster-Nyarko E."/>
            <person name="Jarju S."/>
            <person name="Secka A."/>
            <person name="Antonio M."/>
            <person name="Oren A."/>
            <person name="Chaudhuri R.R."/>
            <person name="La Ragione R."/>
            <person name="Hildebrand F."/>
            <person name="Pallen M.J."/>
        </authorList>
    </citation>
    <scope>NUCLEOTIDE SEQUENCE</scope>
    <source>
        <strain evidence="1">CHK195-26880</strain>
    </source>
</reference>
<dbReference type="InterPro" id="IPR036691">
    <property type="entry name" value="Endo/exonu/phosph_ase_sf"/>
</dbReference>
<comment type="caution">
    <text evidence="1">The sequence shown here is derived from an EMBL/GenBank/DDBJ whole genome shotgun (WGS) entry which is preliminary data.</text>
</comment>
<gene>
    <name evidence="1" type="ORF">IAB59_03385</name>
</gene>
<dbReference type="SUPFAM" id="SSF56219">
    <property type="entry name" value="DNase I-like"/>
    <property type="match status" value="1"/>
</dbReference>
<name>A0A9D1GB00_9FIRM</name>
<evidence type="ECO:0000313" key="1">
    <source>
        <dbReference type="EMBL" id="HIT37506.1"/>
    </source>
</evidence>
<dbReference type="AlphaFoldDB" id="A0A9D1GB00"/>
<protein>
    <submittedName>
        <fullName evidence="1">Uncharacterized protein</fullName>
    </submittedName>
</protein>
<sequence length="214" mass="24529">MKSLKILSMNLGKKFVTIRDSKKKEMIIDFLNGENYDIVMLQGNSLINKIDFNSLDYDFITYKDRMAILYARSLIGFDSDVKYGVASSTLIYDKGPIACINVNCYNNKNIGDIFEICDIYSNNDSKYNVMTRIITGRFPKSFDTKLFCDMFNLDDISTLVGQSTHIKNNREMLNHFFVSKNLECVNIHKLVGLTEVSKLGEAYPMEVTLKKVLK</sequence>